<protein>
    <recommendedName>
        <fullName evidence="2">Phosphate ABC transporter substrate-binding protein</fullName>
    </recommendedName>
</protein>
<name>A0A1J5RZR6_9ZZZZ</name>
<gene>
    <name evidence="1" type="ORF">GALL_163600</name>
</gene>
<sequence>MIINLKFTLLFALLSLAVSAQAEVVVVVSSKSSVTSLTTEQTAKIFLGKVVTFPNEHAAFPIDQPEGSAIRDEFYSKVAHKNSSQLTAYWAKIIFTGEGRPPQLIAGDVAVRKAIASNPSAIGYIDKSAVNRSVRVVLKP</sequence>
<proteinExistence type="predicted"/>
<evidence type="ECO:0000313" key="1">
    <source>
        <dbReference type="EMBL" id="OIR01649.1"/>
    </source>
</evidence>
<comment type="caution">
    <text evidence="1">The sequence shown here is derived from an EMBL/GenBank/DDBJ whole genome shotgun (WGS) entry which is preliminary data.</text>
</comment>
<organism evidence="1">
    <name type="scientific">mine drainage metagenome</name>
    <dbReference type="NCBI Taxonomy" id="410659"/>
    <lineage>
        <taxon>unclassified sequences</taxon>
        <taxon>metagenomes</taxon>
        <taxon>ecological metagenomes</taxon>
    </lineage>
</organism>
<dbReference type="SUPFAM" id="SSF53850">
    <property type="entry name" value="Periplasmic binding protein-like II"/>
    <property type="match status" value="1"/>
</dbReference>
<accession>A0A1J5RZR6</accession>
<evidence type="ECO:0008006" key="2">
    <source>
        <dbReference type="Google" id="ProtNLM"/>
    </source>
</evidence>
<reference evidence="1" key="1">
    <citation type="submission" date="2016-10" db="EMBL/GenBank/DDBJ databases">
        <title>Sequence of Gallionella enrichment culture.</title>
        <authorList>
            <person name="Poehlein A."/>
            <person name="Muehling M."/>
            <person name="Daniel R."/>
        </authorList>
    </citation>
    <scope>NUCLEOTIDE SEQUENCE</scope>
</reference>
<dbReference type="AlphaFoldDB" id="A0A1J5RZR6"/>
<dbReference type="Gene3D" id="3.40.190.10">
    <property type="entry name" value="Periplasmic binding protein-like II"/>
    <property type="match status" value="1"/>
</dbReference>
<dbReference type="EMBL" id="MLJW01000082">
    <property type="protein sequence ID" value="OIR01649.1"/>
    <property type="molecule type" value="Genomic_DNA"/>
</dbReference>